<dbReference type="EMBL" id="SXDP01000004">
    <property type="protein sequence ID" value="NEZ46940.1"/>
    <property type="molecule type" value="Genomic_DNA"/>
</dbReference>
<dbReference type="Proteomes" id="UP000473885">
    <property type="component" value="Unassembled WGS sequence"/>
</dbReference>
<dbReference type="RefSeq" id="WP_050607904.1">
    <property type="nucleotide sequence ID" value="NZ_CABKUB010000006.1"/>
</dbReference>
<name>A0A6M0RB97_9CLOT</name>
<organism evidence="1 2">
    <name type="scientific">Clostridium niameyense</name>
    <dbReference type="NCBI Taxonomy" id="1622073"/>
    <lineage>
        <taxon>Bacteria</taxon>
        <taxon>Bacillati</taxon>
        <taxon>Bacillota</taxon>
        <taxon>Clostridia</taxon>
        <taxon>Eubacteriales</taxon>
        <taxon>Clostridiaceae</taxon>
        <taxon>Clostridium</taxon>
    </lineage>
</organism>
<dbReference type="PROSITE" id="PS51257">
    <property type="entry name" value="PROKAR_LIPOPROTEIN"/>
    <property type="match status" value="1"/>
</dbReference>
<keyword evidence="2" id="KW-1185">Reference proteome</keyword>
<evidence type="ECO:0000313" key="1">
    <source>
        <dbReference type="EMBL" id="NEZ46940.1"/>
    </source>
</evidence>
<evidence type="ECO:0000313" key="2">
    <source>
        <dbReference type="Proteomes" id="UP000473885"/>
    </source>
</evidence>
<sequence length="71" mass="8471">MSTFKFVGKLALVSLLITSSCKNYMHYNEYNYQKSVDVMQNNIEEDNKSHKQKRVKLRPEKEVYNLNIKKL</sequence>
<comment type="caution">
    <text evidence="1">The sequence shown here is derived from an EMBL/GenBank/DDBJ whole genome shotgun (WGS) entry which is preliminary data.</text>
</comment>
<proteinExistence type="predicted"/>
<reference evidence="1 2" key="1">
    <citation type="submission" date="2019-04" db="EMBL/GenBank/DDBJ databases">
        <title>Genome sequencing of Clostridium botulinum Groups I-IV and Clostridium butyricum.</title>
        <authorList>
            <person name="Brunt J."/>
            <person name="Van Vliet A.H.M."/>
            <person name="Stringer S.C."/>
            <person name="Carter A.T."/>
            <person name="Peck M.W."/>
        </authorList>
    </citation>
    <scope>NUCLEOTIDE SEQUENCE [LARGE SCALE GENOMIC DNA]</scope>
    <source>
        <strain evidence="1 2">IFR 18/094</strain>
    </source>
</reference>
<protein>
    <recommendedName>
        <fullName evidence="3">Lipoprotein</fullName>
    </recommendedName>
</protein>
<accession>A0A6M0RB97</accession>
<evidence type="ECO:0008006" key="3">
    <source>
        <dbReference type="Google" id="ProtNLM"/>
    </source>
</evidence>
<gene>
    <name evidence="1" type="ORF">FDF74_06905</name>
</gene>
<dbReference type="AlphaFoldDB" id="A0A6M0RB97"/>